<reference evidence="2" key="1">
    <citation type="journal article" date="2022" name="Mol. Ecol. Resour.">
        <title>The genomes of chicory, endive, great burdock and yacon provide insights into Asteraceae palaeo-polyploidization history and plant inulin production.</title>
        <authorList>
            <person name="Fan W."/>
            <person name="Wang S."/>
            <person name="Wang H."/>
            <person name="Wang A."/>
            <person name="Jiang F."/>
            <person name="Liu H."/>
            <person name="Zhao H."/>
            <person name="Xu D."/>
            <person name="Zhang Y."/>
        </authorList>
    </citation>
    <scope>NUCLEOTIDE SEQUENCE [LARGE SCALE GENOMIC DNA]</scope>
    <source>
        <strain evidence="2">cv. Niubang</strain>
    </source>
</reference>
<comment type="caution">
    <text evidence="1">The sequence shown here is derived from an EMBL/GenBank/DDBJ whole genome shotgun (WGS) entry which is preliminary data.</text>
</comment>
<proteinExistence type="predicted"/>
<evidence type="ECO:0000313" key="1">
    <source>
        <dbReference type="EMBL" id="KAI3759282.1"/>
    </source>
</evidence>
<gene>
    <name evidence="1" type="ORF">L6452_06977</name>
</gene>
<name>A0ACB9ELF1_ARCLA</name>
<accession>A0ACB9ELF1</accession>
<dbReference type="EMBL" id="CM042048">
    <property type="protein sequence ID" value="KAI3759282.1"/>
    <property type="molecule type" value="Genomic_DNA"/>
</dbReference>
<sequence>MSIPFVFRCLSTSVRTKNPSLCFTTFAITSPVEKYWTHLQSNDPNIEKTLTRVGAKLDSSCVKEVIRRCSSTNQRSILGLRFFVWAGIQREYRHNSYMYNIACKQLRVNQNPNVIRDVFEAYSVDNCVLNVKSFKVVLNICKEARLANEGLWVLKKMEEFNCRPDTTAYNVVIRLFCEKNEMDEAFRLMEEMSLSDLYPDMVTFVAMVKGFCDLGRIEDANRLFEVVSRQGCSPNVVAYSALLDGICRVGNLEKGLKLLEEMENKGGVCAPTVVTYTSMIRSFCEKGRSVEAFTILDRMEACGCAPNRVTISTFINGLCKEDRVEEAYKLIDRVVAGGSLSKSECYSSLVVTLFRVGNYEDAEKLFRRMLVSGLKPDGLASSMFLKLCLKEQRALDAFVLYNEIEKLGFVASIDSDIYSIMMDGLVTKNHLLEASKLASMMVQKSIRLKAPHIDGIVECLKNVGQTELVSHIYKTMFFKIIKALVESALKLLIQGMKLYSLQEPCAHFKGIHMMLQHKNLMLQSFFLSSRAD</sequence>
<organism evidence="1 2">
    <name type="scientific">Arctium lappa</name>
    <name type="common">Greater burdock</name>
    <name type="synonym">Lappa major</name>
    <dbReference type="NCBI Taxonomy" id="4217"/>
    <lineage>
        <taxon>Eukaryota</taxon>
        <taxon>Viridiplantae</taxon>
        <taxon>Streptophyta</taxon>
        <taxon>Embryophyta</taxon>
        <taxon>Tracheophyta</taxon>
        <taxon>Spermatophyta</taxon>
        <taxon>Magnoliopsida</taxon>
        <taxon>eudicotyledons</taxon>
        <taxon>Gunneridae</taxon>
        <taxon>Pentapetalae</taxon>
        <taxon>asterids</taxon>
        <taxon>campanulids</taxon>
        <taxon>Asterales</taxon>
        <taxon>Asteraceae</taxon>
        <taxon>Carduoideae</taxon>
        <taxon>Cardueae</taxon>
        <taxon>Arctiinae</taxon>
        <taxon>Arctium</taxon>
    </lineage>
</organism>
<evidence type="ECO:0000313" key="2">
    <source>
        <dbReference type="Proteomes" id="UP001055879"/>
    </source>
</evidence>
<protein>
    <submittedName>
        <fullName evidence="1">Uncharacterized protein</fullName>
    </submittedName>
</protein>
<reference evidence="1 2" key="2">
    <citation type="journal article" date="2022" name="Mol. Ecol. Resour.">
        <title>The genomes of chicory, endive, great burdock and yacon provide insights into Asteraceae paleo-polyploidization history and plant inulin production.</title>
        <authorList>
            <person name="Fan W."/>
            <person name="Wang S."/>
            <person name="Wang H."/>
            <person name="Wang A."/>
            <person name="Jiang F."/>
            <person name="Liu H."/>
            <person name="Zhao H."/>
            <person name="Xu D."/>
            <person name="Zhang Y."/>
        </authorList>
    </citation>
    <scope>NUCLEOTIDE SEQUENCE [LARGE SCALE GENOMIC DNA]</scope>
    <source>
        <strain evidence="2">cv. Niubang</strain>
    </source>
</reference>
<keyword evidence="2" id="KW-1185">Reference proteome</keyword>
<dbReference type="Proteomes" id="UP001055879">
    <property type="component" value="Linkage Group LG02"/>
</dbReference>